<keyword evidence="2" id="KW-1185">Reference proteome</keyword>
<organism evidence="1 2">
    <name type="scientific">Ricinus communis</name>
    <name type="common">Castor bean</name>
    <dbReference type="NCBI Taxonomy" id="3988"/>
    <lineage>
        <taxon>Eukaryota</taxon>
        <taxon>Viridiplantae</taxon>
        <taxon>Streptophyta</taxon>
        <taxon>Embryophyta</taxon>
        <taxon>Tracheophyta</taxon>
        <taxon>Spermatophyta</taxon>
        <taxon>Magnoliopsida</taxon>
        <taxon>eudicotyledons</taxon>
        <taxon>Gunneridae</taxon>
        <taxon>Pentapetalae</taxon>
        <taxon>rosids</taxon>
        <taxon>fabids</taxon>
        <taxon>Malpighiales</taxon>
        <taxon>Euphorbiaceae</taxon>
        <taxon>Acalyphoideae</taxon>
        <taxon>Acalypheae</taxon>
        <taxon>Ricinus</taxon>
    </lineage>
</organism>
<evidence type="ECO:0000313" key="1">
    <source>
        <dbReference type="EMBL" id="EEF31247.1"/>
    </source>
</evidence>
<reference evidence="2" key="1">
    <citation type="journal article" date="2010" name="Nat. Biotechnol.">
        <title>Draft genome sequence of the oilseed species Ricinus communis.</title>
        <authorList>
            <person name="Chan A.P."/>
            <person name="Crabtree J."/>
            <person name="Zhao Q."/>
            <person name="Lorenzi H."/>
            <person name="Orvis J."/>
            <person name="Puiu D."/>
            <person name="Melake-Berhan A."/>
            <person name="Jones K.M."/>
            <person name="Redman J."/>
            <person name="Chen G."/>
            <person name="Cahoon E.B."/>
            <person name="Gedil M."/>
            <person name="Stanke M."/>
            <person name="Haas B.J."/>
            <person name="Wortman J.R."/>
            <person name="Fraser-Liggett C.M."/>
            <person name="Ravel J."/>
            <person name="Rabinowicz P.D."/>
        </authorList>
    </citation>
    <scope>NUCLEOTIDE SEQUENCE [LARGE SCALE GENOMIC DNA]</scope>
    <source>
        <strain evidence="2">cv. Hale</strain>
    </source>
</reference>
<protein>
    <recommendedName>
        <fullName evidence="3">Retrotransposon gag domain-containing protein</fullName>
    </recommendedName>
</protein>
<accession>B9SYU3</accession>
<gene>
    <name evidence="1" type="ORF">RCOM_0363270</name>
</gene>
<evidence type="ECO:0000313" key="2">
    <source>
        <dbReference type="Proteomes" id="UP000008311"/>
    </source>
</evidence>
<dbReference type="InParanoid" id="B9SYU3"/>
<name>B9SYU3_RICCO</name>
<evidence type="ECO:0008006" key="3">
    <source>
        <dbReference type="Google" id="ProtNLM"/>
    </source>
</evidence>
<dbReference type="EMBL" id="EQ974258">
    <property type="protein sequence ID" value="EEF31247.1"/>
    <property type="molecule type" value="Genomic_DNA"/>
</dbReference>
<sequence length="82" mass="9531">MADLKGVAQTGALHEYLEEFDVLSHKVTLSKDYALSCFLSGFKGIELWEYLFDIEQRFPQINLVEKPRFCYLPKMAVWGIEL</sequence>
<dbReference type="Proteomes" id="UP000008311">
    <property type="component" value="Unassembled WGS sequence"/>
</dbReference>
<proteinExistence type="predicted"/>
<dbReference type="AlphaFoldDB" id="B9SYU3"/>